<dbReference type="EMBL" id="CP158568">
    <property type="protein sequence ID" value="XBY45387.1"/>
    <property type="molecule type" value="Genomic_DNA"/>
</dbReference>
<dbReference type="AlphaFoldDB" id="A0AAU7XC27"/>
<evidence type="ECO:0000313" key="6">
    <source>
        <dbReference type="EMBL" id="XBY45387.1"/>
    </source>
</evidence>
<dbReference type="Gene3D" id="3.90.1210.10">
    <property type="entry name" value="Antifreeze-like/N-acetylneuraminic acid synthase C-terminal domain"/>
    <property type="match status" value="1"/>
</dbReference>
<comment type="function">
    <text evidence="4">Involved in the assembly process of the P-ring formation. It may associate with FlgF on the rod constituting a structure essential for the P-ring assembly or may act as a modulator protein for the P-ring assembly.</text>
</comment>
<dbReference type="InterPro" id="IPR013974">
    <property type="entry name" value="SAF"/>
</dbReference>
<dbReference type="NCBIfam" id="TIGR03170">
    <property type="entry name" value="flgA_cterm"/>
    <property type="match status" value="1"/>
</dbReference>
<gene>
    <name evidence="6" type="primary">flgA</name>
    <name evidence="6" type="ORF">ABS361_03630</name>
</gene>
<keyword evidence="6" id="KW-0969">Cilium</keyword>
<dbReference type="Gene3D" id="2.30.30.760">
    <property type="match status" value="1"/>
</dbReference>
<proteinExistence type="inferred from homology"/>
<keyword evidence="6" id="KW-0966">Cell projection</keyword>
<dbReference type="CDD" id="cd11614">
    <property type="entry name" value="SAF_CpaB_FlgA_like"/>
    <property type="match status" value="1"/>
</dbReference>
<comment type="subcellular location">
    <subcellularLocation>
        <location evidence="1 4">Periplasm</location>
    </subcellularLocation>
</comment>
<dbReference type="RefSeq" id="WP_407050480.1">
    <property type="nucleotide sequence ID" value="NZ_CP158568.1"/>
</dbReference>
<evidence type="ECO:0000256" key="4">
    <source>
        <dbReference type="RuleBase" id="RU362063"/>
    </source>
</evidence>
<keyword evidence="6" id="KW-0282">Flagellum</keyword>
<comment type="similarity">
    <text evidence="4">Belongs to the FlgA family.</text>
</comment>
<dbReference type="InterPro" id="IPR017585">
    <property type="entry name" value="SAF_FlgA"/>
</dbReference>
<name>A0AAU7XC27_9HYPH</name>
<dbReference type="SMART" id="SM00858">
    <property type="entry name" value="SAF"/>
    <property type="match status" value="1"/>
</dbReference>
<keyword evidence="3 4" id="KW-0574">Periplasm</keyword>
<evidence type="ECO:0000259" key="5">
    <source>
        <dbReference type="SMART" id="SM00858"/>
    </source>
</evidence>
<accession>A0AAU7XC27</accession>
<keyword evidence="4" id="KW-1005">Bacterial flagellum biogenesis</keyword>
<reference evidence="6" key="1">
    <citation type="submission" date="2024-06" db="EMBL/GenBank/DDBJ databases">
        <title>Methylostella associata gen. nov., sp. nov., a novel Ancalomicrobiaceae-affiliated facultatively methylotrophic bacteria that feed on methanotrophs of the genus Methylococcus.</title>
        <authorList>
            <person name="Saltykova V."/>
            <person name="Danilova O.V."/>
            <person name="Oshkin I.Y."/>
            <person name="Belova S.E."/>
            <person name="Pimenov N.V."/>
            <person name="Dedysh S.N."/>
        </authorList>
    </citation>
    <scope>NUCLEOTIDE SEQUENCE</scope>
    <source>
        <strain evidence="6">S20</strain>
    </source>
</reference>
<feature type="domain" description="SAF" evidence="5">
    <location>
        <begin position="59"/>
        <end position="121"/>
    </location>
</feature>
<dbReference type="PANTHER" id="PTHR36307:SF1">
    <property type="entry name" value="FLAGELLA BASAL BODY P-RING FORMATION PROTEIN FLGA"/>
    <property type="match status" value="1"/>
</dbReference>
<evidence type="ECO:0000256" key="2">
    <source>
        <dbReference type="ARBA" id="ARBA00022729"/>
    </source>
</evidence>
<evidence type="ECO:0000256" key="1">
    <source>
        <dbReference type="ARBA" id="ARBA00004418"/>
    </source>
</evidence>
<evidence type="ECO:0000256" key="3">
    <source>
        <dbReference type="ARBA" id="ARBA00022764"/>
    </source>
</evidence>
<sequence>MTFEQPFEPRQADTRSRTPVRIANLAWVPQTGRFEALVTVDKGASIERVRVRGDMSETADVLTLVRPLNRGEIVTKDDVQVERQPKRVVGAYRAVDPTEIVGLAAKRQLRPGQPVVPSDFNRPLLVNRGETVLIVYESPGLVLSARGQALESGAKGDLVPVINPQSKRIVHGSVAGPGRVLVNAAGGTVASLGRAAQ</sequence>
<dbReference type="InterPro" id="IPR039246">
    <property type="entry name" value="Flagellar_FlgA"/>
</dbReference>
<protein>
    <recommendedName>
        <fullName evidence="4">Flagella basal body P-ring formation protein FlgA</fullName>
    </recommendedName>
</protein>
<dbReference type="KEGG" id="mflg:ABS361_03630"/>
<organism evidence="6">
    <name type="scientific">Methyloraptor flagellatus</name>
    <dbReference type="NCBI Taxonomy" id="3162530"/>
    <lineage>
        <taxon>Bacteria</taxon>
        <taxon>Pseudomonadati</taxon>
        <taxon>Pseudomonadota</taxon>
        <taxon>Alphaproteobacteria</taxon>
        <taxon>Hyphomicrobiales</taxon>
        <taxon>Ancalomicrobiaceae</taxon>
        <taxon>Methyloraptor</taxon>
    </lineage>
</organism>
<dbReference type="PANTHER" id="PTHR36307">
    <property type="entry name" value="FLAGELLA BASAL BODY P-RING FORMATION PROTEIN FLGA"/>
    <property type="match status" value="1"/>
</dbReference>
<dbReference type="Pfam" id="PF13144">
    <property type="entry name" value="ChapFlgA"/>
    <property type="match status" value="1"/>
</dbReference>
<dbReference type="GO" id="GO:0042597">
    <property type="term" value="C:periplasmic space"/>
    <property type="evidence" value="ECO:0007669"/>
    <property type="project" value="UniProtKB-SubCell"/>
</dbReference>
<dbReference type="GO" id="GO:0044780">
    <property type="term" value="P:bacterial-type flagellum assembly"/>
    <property type="evidence" value="ECO:0007669"/>
    <property type="project" value="InterPro"/>
</dbReference>
<keyword evidence="2" id="KW-0732">Signal</keyword>